<dbReference type="InterPro" id="IPR011386">
    <property type="entry name" value="Put_ATP-NAD_kin"/>
</dbReference>
<dbReference type="PANTHER" id="PTHR40697:SF2">
    <property type="entry name" value="ATP-NAD KINASE-RELATED"/>
    <property type="match status" value="1"/>
</dbReference>
<dbReference type="InterPro" id="IPR017438">
    <property type="entry name" value="ATP-NAD_kinase_N"/>
</dbReference>
<name>A0A1I3EXE5_9FIRM</name>
<dbReference type="InterPro" id="IPR039065">
    <property type="entry name" value="AcoX-like"/>
</dbReference>
<evidence type="ECO:0000313" key="1">
    <source>
        <dbReference type="EMBL" id="SFI03643.1"/>
    </source>
</evidence>
<evidence type="ECO:0000313" key="2">
    <source>
        <dbReference type="Proteomes" id="UP000199287"/>
    </source>
</evidence>
<dbReference type="GO" id="GO:0006741">
    <property type="term" value="P:NADP+ biosynthetic process"/>
    <property type="evidence" value="ECO:0007669"/>
    <property type="project" value="InterPro"/>
</dbReference>
<dbReference type="GO" id="GO:0005524">
    <property type="term" value="F:ATP binding"/>
    <property type="evidence" value="ECO:0007669"/>
    <property type="project" value="UniProtKB-ARBA"/>
</dbReference>
<dbReference type="AlphaFoldDB" id="A0A1I3EXE5"/>
<dbReference type="RefSeq" id="WP_093372230.1">
    <property type="nucleotide sequence ID" value="NZ_FOQA01000005.1"/>
</dbReference>
<accession>A0A1I3EXE5</accession>
<dbReference type="GO" id="GO:0003951">
    <property type="term" value="F:NAD+ kinase activity"/>
    <property type="evidence" value="ECO:0007669"/>
    <property type="project" value="InterPro"/>
</dbReference>
<gene>
    <name evidence="1" type="ORF">SAMN05192551_105223</name>
</gene>
<sequence>MKKLGFIVNPVAGMGGRVGLKGTDGLVDKARALGALPQSGHRARRAIKELEPLKNHLHIITAAGDMGETLVKEMGFHYTLIDSGEKINTETSAKDTCYTAEGMIQKSVDLILFAGGDGTARDLFQAVGENLPVIGIPAGVKIHSPVYATSPEEAGKLACRYLTGAAKRLKSAEVLDIDEEAYRKGQVHTRLYGYLRIPDTLNLMQGKKSGSLLSEESSQKSIALGIADHLEKDLLYLIGPGSTTRHLLEALSLPATLLGVDLICNGQLIGADLAEKEILQHIANQKSRIIITPIGGQGYLFGRGNQQFSPQVIQQAGIDNIIIMATVHKIQSLRGRPLLVDTGDPELDKQLSGYVRVRTGYQDSVMYRVK</sequence>
<dbReference type="SUPFAM" id="SSF111331">
    <property type="entry name" value="NAD kinase/diacylglycerol kinase-like"/>
    <property type="match status" value="1"/>
</dbReference>
<dbReference type="GO" id="GO:0051287">
    <property type="term" value="F:NAD binding"/>
    <property type="evidence" value="ECO:0007669"/>
    <property type="project" value="UniProtKB-ARBA"/>
</dbReference>
<dbReference type="Pfam" id="PF20143">
    <property type="entry name" value="NAD_kinase_C"/>
    <property type="match status" value="1"/>
</dbReference>
<protein>
    <submittedName>
        <fullName evidence="1">Predicted polyphosphate-or ATP-dependent NAD kinase</fullName>
    </submittedName>
</protein>
<dbReference type="EMBL" id="FOQA01000005">
    <property type="protein sequence ID" value="SFI03643.1"/>
    <property type="molecule type" value="Genomic_DNA"/>
</dbReference>
<keyword evidence="2" id="KW-1185">Reference proteome</keyword>
<dbReference type="Pfam" id="PF01513">
    <property type="entry name" value="NAD_kinase"/>
    <property type="match status" value="1"/>
</dbReference>
<reference evidence="2" key="1">
    <citation type="submission" date="2016-10" db="EMBL/GenBank/DDBJ databases">
        <authorList>
            <person name="Varghese N."/>
            <person name="Submissions S."/>
        </authorList>
    </citation>
    <scope>NUCLEOTIDE SEQUENCE [LARGE SCALE GENOMIC DNA]</scope>
    <source>
        <strain evidence="2">Z-7934</strain>
    </source>
</reference>
<dbReference type="InterPro" id="IPR002504">
    <property type="entry name" value="NADK"/>
</dbReference>
<dbReference type="InterPro" id="IPR016064">
    <property type="entry name" value="NAD/diacylglycerol_kinase_sf"/>
</dbReference>
<dbReference type="Proteomes" id="UP000199287">
    <property type="component" value="Unassembled WGS sequence"/>
</dbReference>
<dbReference type="PANTHER" id="PTHR40697">
    <property type="entry name" value="ACETOIN CATABOLISM PROTEIN X"/>
    <property type="match status" value="1"/>
</dbReference>
<keyword evidence="1" id="KW-0418">Kinase</keyword>
<organism evidence="1 2">
    <name type="scientific">Tindallia magadiensis</name>
    <dbReference type="NCBI Taxonomy" id="69895"/>
    <lineage>
        <taxon>Bacteria</taxon>
        <taxon>Bacillati</taxon>
        <taxon>Bacillota</taxon>
        <taxon>Clostridia</taxon>
        <taxon>Peptostreptococcales</taxon>
        <taxon>Tindalliaceae</taxon>
        <taxon>Tindallia</taxon>
    </lineage>
</organism>
<dbReference type="OrthoDB" id="5511344at2"/>
<keyword evidence="1" id="KW-0808">Transferase</keyword>
<dbReference type="PIRSF" id="PIRSF016907">
    <property type="entry name" value="Kin_ATP-NAD"/>
    <property type="match status" value="1"/>
</dbReference>
<dbReference type="STRING" id="69895.SAMN05192551_105223"/>
<proteinExistence type="predicted"/>
<dbReference type="Gene3D" id="3.40.50.10330">
    <property type="entry name" value="Probable inorganic polyphosphate/atp-NAD kinase, domain 1"/>
    <property type="match status" value="1"/>
</dbReference>